<keyword evidence="7 12" id="KW-0862">Zinc</keyword>
<dbReference type="eggNOG" id="COG1198">
    <property type="taxonomic scope" value="Bacteria"/>
</dbReference>
<gene>
    <name evidence="12" type="primary">priA</name>
    <name evidence="15" type="ORF">CAAU_2097</name>
</gene>
<dbReference type="PANTHER" id="PTHR30580">
    <property type="entry name" value="PRIMOSOMAL PROTEIN N"/>
    <property type="match status" value="1"/>
</dbReference>
<feature type="binding site" evidence="12">
    <location>
        <position position="542"/>
    </location>
    <ligand>
        <name>Zn(2+)</name>
        <dbReference type="ChEBI" id="CHEBI:29105"/>
        <label>2</label>
    </ligand>
</feature>
<dbReference type="Proteomes" id="UP000007652">
    <property type="component" value="Unassembled WGS sequence"/>
</dbReference>
<dbReference type="SMART" id="SM00487">
    <property type="entry name" value="DEXDc"/>
    <property type="match status" value="1"/>
</dbReference>
<keyword evidence="16" id="KW-1185">Reference proteome</keyword>
<dbReference type="InterPro" id="IPR041222">
    <property type="entry name" value="PriA_3primeBD"/>
</dbReference>
<evidence type="ECO:0000256" key="2">
    <source>
        <dbReference type="ARBA" id="ARBA00022705"/>
    </source>
</evidence>
<dbReference type="InterPro" id="IPR042115">
    <property type="entry name" value="PriA_3primeBD_sf"/>
</dbReference>
<keyword evidence="1 12" id="KW-0639">Primosome</keyword>
<dbReference type="InterPro" id="IPR006935">
    <property type="entry name" value="Helicase/UvrB_N"/>
</dbReference>
<dbReference type="EMBL" id="CAKP01000111">
    <property type="protein sequence ID" value="CCJ34181.1"/>
    <property type="molecule type" value="Genomic_DNA"/>
</dbReference>
<dbReference type="Gene3D" id="3.40.1440.60">
    <property type="entry name" value="PriA, 3(prime) DNA-binding domain"/>
    <property type="match status" value="1"/>
</dbReference>
<dbReference type="NCBIfam" id="NF004066">
    <property type="entry name" value="PRK05580.1-3"/>
    <property type="match status" value="1"/>
</dbReference>
<evidence type="ECO:0000256" key="3">
    <source>
        <dbReference type="ARBA" id="ARBA00022723"/>
    </source>
</evidence>
<dbReference type="SUPFAM" id="SSF52540">
    <property type="entry name" value="P-loop containing nucleoside triphosphate hydrolases"/>
    <property type="match status" value="2"/>
</dbReference>
<evidence type="ECO:0000313" key="16">
    <source>
        <dbReference type="Proteomes" id="UP000007652"/>
    </source>
</evidence>
<evidence type="ECO:0000259" key="14">
    <source>
        <dbReference type="PROSITE" id="PS51194"/>
    </source>
</evidence>
<dbReference type="InterPro" id="IPR014001">
    <property type="entry name" value="Helicase_ATP-bd"/>
</dbReference>
<feature type="domain" description="Helicase C-terminal" evidence="14">
    <location>
        <begin position="547"/>
        <end position="704"/>
    </location>
</feature>
<evidence type="ECO:0000256" key="10">
    <source>
        <dbReference type="ARBA" id="ARBA00023235"/>
    </source>
</evidence>
<keyword evidence="10 12" id="KW-0413">Isomerase</keyword>
<dbReference type="NCBIfam" id="TIGR00595">
    <property type="entry name" value="priA"/>
    <property type="match status" value="1"/>
</dbReference>
<evidence type="ECO:0000256" key="9">
    <source>
        <dbReference type="ARBA" id="ARBA00023125"/>
    </source>
</evidence>
<dbReference type="CDD" id="cd18804">
    <property type="entry name" value="SF2_C_priA"/>
    <property type="match status" value="1"/>
</dbReference>
<keyword evidence="5 12" id="KW-0378">Hydrolase</keyword>
<keyword evidence="3 12" id="KW-0479">Metal-binding</keyword>
<protein>
    <recommendedName>
        <fullName evidence="12">Replication restart protein PriA</fullName>
    </recommendedName>
    <alternativeName>
        <fullName evidence="12">ATP-dependent DNA helicase PriA</fullName>
        <ecNumber evidence="12">5.6.2.4</ecNumber>
    </alternativeName>
    <alternativeName>
        <fullName evidence="12">DNA 3'-5' helicase PriA</fullName>
    </alternativeName>
</protein>
<sequence length="804" mass="93081">MKIASIILNTNLKELDKEFDYIVPEEFDDLVERGKRVIVPFGLGNKLVEGLVLNIKEYSGVENELKKIYDILDENIIIDDKTIEIAIKIKERYLCTLFEAIKLFLPPNNVKTKIYVKRFNFDEKYEQRYEFLRYIENEFLPLEKIEKSIGYSIKRTQLLNLYKKGLIEIKETIDLMVKPKKELIYSLVDINDAYNFIEVNKNSKRYEKHIWTLNQLINNNGSLSSRVLKSSNNCSSSVLNTLINRGLIKKEYVEVFRNPYNEEYKYNKIELNLEQKKAIDEILAAYNNGKNTSLIYGVTGSGKTEIYLSLIERFLKNGYGAIVLVPEISLTPQTVERFKGRFGSNVAIIHSRLSEGERFDEWRRIYNGEVSLVIGARSAVFAPVKNLKLIIIDEEHEHTYKSEITPKYDARYVAKLRIEATNGLLILGSATPSLESYYNAKNGKYHLIEILKRANSNILPEVTIVDMKKELKNGNRSVFSKKLLEEISINLQERNQTILFINRRGYSTFVSCRSCGYVAKCSDCDITLTYHYYNNTLNCHYCGKDYNIPNVCPKCGSKYIKYFGAGTEKIENEILKYFPDARVLRMDMDTTKYKGAHEKIYKAFKNGEADILIGTQMIAKGMDFKNVTLVGIITADTILNLPDYKSAERTFQLISQVSGRAGRGDKLGKVIIQTYDPENPIIQFASQHDFKNFYEYEIKMRQIMNNPPFTDIIYVLLTSQNENELIKTSNKLRYIFEEALKHEDVKILGPSPCHISKIKNTFRWNMIFKGKVVEYYYKINKILYNELGNSPISFSMDINPNNML</sequence>
<keyword evidence="2 12" id="KW-0235">DNA replication</keyword>
<reference evidence="15 16" key="1">
    <citation type="journal article" date="2011" name="J. Bacteriol.">
        <title>Draft genome sequence of Caloramator australicus strain RC3T, a thermoanaerobe from the Great Artesian Basin of Australia.</title>
        <authorList>
            <person name="Ogg C.D."/>
            <person name="Patel B.K.C."/>
        </authorList>
    </citation>
    <scope>NUCLEOTIDE SEQUENCE [LARGE SCALE GENOMIC DNA]</scope>
    <source>
        <strain evidence="15 16">RC3</strain>
    </source>
</reference>
<dbReference type="PROSITE" id="PS51194">
    <property type="entry name" value="HELICASE_CTER"/>
    <property type="match status" value="1"/>
</dbReference>
<feature type="binding site" evidence="12">
    <location>
        <position position="515"/>
    </location>
    <ligand>
        <name>Zn(2+)</name>
        <dbReference type="ChEBI" id="CHEBI:29105"/>
        <label>1</label>
    </ligand>
</feature>
<feature type="binding site" evidence="12">
    <location>
        <position position="555"/>
    </location>
    <ligand>
        <name>Zn(2+)</name>
        <dbReference type="ChEBI" id="CHEBI:29105"/>
        <label>1</label>
    </ligand>
</feature>
<dbReference type="GO" id="GO:0005524">
    <property type="term" value="F:ATP binding"/>
    <property type="evidence" value="ECO:0007669"/>
    <property type="project" value="UniProtKB-UniRule"/>
</dbReference>
<dbReference type="GO" id="GO:0003677">
    <property type="term" value="F:DNA binding"/>
    <property type="evidence" value="ECO:0007669"/>
    <property type="project" value="UniProtKB-UniRule"/>
</dbReference>
<comment type="function">
    <text evidence="12">Initiates the restart of stalled replication forks, which reloads the replicative helicase on sites other than the origin of replication. Recognizes and binds to abandoned replication forks and remodels them to uncover a helicase loading site. Promotes assembly of the primosome at these replication forks.</text>
</comment>
<comment type="catalytic activity">
    <reaction evidence="12">
        <text>Couples ATP hydrolysis with the unwinding of duplex DNA by translocating in the 3'-5' direction.</text>
        <dbReference type="EC" id="5.6.2.4"/>
    </reaction>
</comment>
<dbReference type="HAMAP" id="MF_00983">
    <property type="entry name" value="PriA"/>
    <property type="match status" value="1"/>
</dbReference>
<proteinExistence type="inferred from homology"/>
<feature type="domain" description="Helicase ATP-binding" evidence="13">
    <location>
        <begin position="284"/>
        <end position="450"/>
    </location>
</feature>
<dbReference type="Gene3D" id="3.40.50.300">
    <property type="entry name" value="P-loop containing nucleotide triphosphate hydrolases"/>
    <property type="match status" value="2"/>
</dbReference>
<dbReference type="Pfam" id="PF00271">
    <property type="entry name" value="Helicase_C"/>
    <property type="match status" value="1"/>
</dbReference>
<dbReference type="GO" id="GO:0006310">
    <property type="term" value="P:DNA recombination"/>
    <property type="evidence" value="ECO:0007669"/>
    <property type="project" value="InterPro"/>
</dbReference>
<dbReference type="GO" id="GO:0008270">
    <property type="term" value="F:zinc ion binding"/>
    <property type="evidence" value="ECO:0007669"/>
    <property type="project" value="UniProtKB-UniRule"/>
</dbReference>
<feature type="binding site" evidence="12">
    <location>
        <position position="512"/>
    </location>
    <ligand>
        <name>Zn(2+)</name>
        <dbReference type="ChEBI" id="CHEBI:29105"/>
        <label>1</label>
    </ligand>
</feature>
<feature type="binding site" evidence="12">
    <location>
        <position position="552"/>
    </location>
    <ligand>
        <name>Zn(2+)</name>
        <dbReference type="ChEBI" id="CHEBI:29105"/>
        <label>1</label>
    </ligand>
</feature>
<dbReference type="CDD" id="cd17929">
    <property type="entry name" value="DEXHc_priA"/>
    <property type="match status" value="1"/>
</dbReference>
<evidence type="ECO:0000256" key="12">
    <source>
        <dbReference type="HAMAP-Rule" id="MF_00983"/>
    </source>
</evidence>
<feature type="binding site" evidence="12">
    <location>
        <position position="521"/>
    </location>
    <ligand>
        <name>Zn(2+)</name>
        <dbReference type="ChEBI" id="CHEBI:29105"/>
        <label>2</label>
    </ligand>
</feature>
<dbReference type="GO" id="GO:0043138">
    <property type="term" value="F:3'-5' DNA helicase activity"/>
    <property type="evidence" value="ECO:0007669"/>
    <property type="project" value="UniProtKB-EC"/>
</dbReference>
<evidence type="ECO:0000256" key="7">
    <source>
        <dbReference type="ARBA" id="ARBA00022833"/>
    </source>
</evidence>
<dbReference type="GO" id="GO:0006302">
    <property type="term" value="P:double-strand break repair"/>
    <property type="evidence" value="ECO:0007669"/>
    <property type="project" value="InterPro"/>
</dbReference>
<dbReference type="GO" id="GO:1990077">
    <property type="term" value="C:primosome complex"/>
    <property type="evidence" value="ECO:0007669"/>
    <property type="project" value="UniProtKB-UniRule"/>
</dbReference>
<dbReference type="PANTHER" id="PTHR30580:SF0">
    <property type="entry name" value="PRIMOSOMAL PROTEIN N"/>
    <property type="match status" value="1"/>
</dbReference>
<dbReference type="STRING" id="857293.CAAU_2097"/>
<dbReference type="GO" id="GO:0006270">
    <property type="term" value="P:DNA replication initiation"/>
    <property type="evidence" value="ECO:0007669"/>
    <property type="project" value="TreeGrafter"/>
</dbReference>
<dbReference type="GO" id="GO:0016887">
    <property type="term" value="F:ATP hydrolysis activity"/>
    <property type="evidence" value="ECO:0007669"/>
    <property type="project" value="RHEA"/>
</dbReference>
<dbReference type="EC" id="5.6.2.4" evidence="12"/>
<comment type="caution">
    <text evidence="15">The sequence shown here is derived from an EMBL/GenBank/DDBJ whole genome shotgun (WGS) entry which is preliminary data.</text>
</comment>
<dbReference type="Pfam" id="PF18074">
    <property type="entry name" value="PriA_C"/>
    <property type="match status" value="1"/>
</dbReference>
<evidence type="ECO:0000313" key="15">
    <source>
        <dbReference type="EMBL" id="CCJ34181.1"/>
    </source>
</evidence>
<dbReference type="Pfam" id="PF17764">
    <property type="entry name" value="PriA_3primeBD"/>
    <property type="match status" value="1"/>
</dbReference>
<name>I7LHP2_9CLOT</name>
<dbReference type="AlphaFoldDB" id="I7LHP2"/>
<dbReference type="InterPro" id="IPR005259">
    <property type="entry name" value="PriA"/>
</dbReference>
<evidence type="ECO:0000256" key="5">
    <source>
        <dbReference type="ARBA" id="ARBA00022801"/>
    </source>
</evidence>
<keyword evidence="8 12" id="KW-0067">ATP-binding</keyword>
<evidence type="ECO:0000256" key="8">
    <source>
        <dbReference type="ARBA" id="ARBA00022840"/>
    </source>
</evidence>
<evidence type="ECO:0000256" key="11">
    <source>
        <dbReference type="ARBA" id="ARBA00048988"/>
    </source>
</evidence>
<comment type="similarity">
    <text evidence="12">Belongs to the helicase family. PriA subfamily.</text>
</comment>
<evidence type="ECO:0000256" key="4">
    <source>
        <dbReference type="ARBA" id="ARBA00022741"/>
    </source>
</evidence>
<evidence type="ECO:0000256" key="6">
    <source>
        <dbReference type="ARBA" id="ARBA00022806"/>
    </source>
</evidence>
<dbReference type="GO" id="GO:0006269">
    <property type="term" value="P:DNA replication, synthesis of primer"/>
    <property type="evidence" value="ECO:0007669"/>
    <property type="project" value="UniProtKB-KW"/>
</dbReference>
<feature type="binding site" evidence="12">
    <location>
        <position position="539"/>
    </location>
    <ligand>
        <name>Zn(2+)</name>
        <dbReference type="ChEBI" id="CHEBI:29105"/>
        <label>2</label>
    </ligand>
</feature>
<dbReference type="RefSeq" id="WP_008909437.1">
    <property type="nucleotide sequence ID" value="NZ_CAKP01000111.1"/>
</dbReference>
<keyword evidence="9 12" id="KW-0238">DNA-binding</keyword>
<evidence type="ECO:0000256" key="1">
    <source>
        <dbReference type="ARBA" id="ARBA00022515"/>
    </source>
</evidence>
<dbReference type="Pfam" id="PF18319">
    <property type="entry name" value="Zn_ribbon_PriA"/>
    <property type="match status" value="1"/>
</dbReference>
<keyword evidence="6 12" id="KW-0347">Helicase</keyword>
<organism evidence="15 16">
    <name type="scientific">Caloramator australicus RC3</name>
    <dbReference type="NCBI Taxonomy" id="857293"/>
    <lineage>
        <taxon>Bacteria</taxon>
        <taxon>Bacillati</taxon>
        <taxon>Bacillota</taxon>
        <taxon>Clostridia</taxon>
        <taxon>Eubacteriales</taxon>
        <taxon>Clostridiaceae</taxon>
        <taxon>Caloramator</taxon>
    </lineage>
</organism>
<dbReference type="InterPro" id="IPR001650">
    <property type="entry name" value="Helicase_C-like"/>
</dbReference>
<dbReference type="InterPro" id="IPR027417">
    <property type="entry name" value="P-loop_NTPase"/>
</dbReference>
<dbReference type="FunFam" id="3.40.50.300:FF:000489">
    <property type="entry name" value="Primosome assembly protein PriA"/>
    <property type="match status" value="1"/>
</dbReference>
<comment type="cofactor">
    <cofactor evidence="12">
        <name>Zn(2+)</name>
        <dbReference type="ChEBI" id="CHEBI:29105"/>
    </cofactor>
    <text evidence="12">Binds 2 zinc ions per subunit.</text>
</comment>
<keyword evidence="4 12" id="KW-0547">Nucleotide-binding</keyword>
<feature type="binding site" evidence="12">
    <location>
        <position position="524"/>
    </location>
    <ligand>
        <name>Zn(2+)</name>
        <dbReference type="ChEBI" id="CHEBI:29105"/>
        <label>2</label>
    </ligand>
</feature>
<dbReference type="SMART" id="SM00490">
    <property type="entry name" value="HELICc"/>
    <property type="match status" value="1"/>
</dbReference>
<dbReference type="PROSITE" id="PS51192">
    <property type="entry name" value="HELICASE_ATP_BIND_1"/>
    <property type="match status" value="1"/>
</dbReference>
<dbReference type="OrthoDB" id="9759544at2"/>
<comment type="subunit">
    <text evidence="12">Component of the replication restart primosome.</text>
</comment>
<dbReference type="InterPro" id="IPR040498">
    <property type="entry name" value="PriA_CRR"/>
</dbReference>
<dbReference type="InterPro" id="IPR041236">
    <property type="entry name" value="PriA_C"/>
</dbReference>
<comment type="catalytic activity">
    <reaction evidence="11 12">
        <text>ATP + H2O = ADP + phosphate + H(+)</text>
        <dbReference type="Rhea" id="RHEA:13065"/>
        <dbReference type="ChEBI" id="CHEBI:15377"/>
        <dbReference type="ChEBI" id="CHEBI:15378"/>
        <dbReference type="ChEBI" id="CHEBI:30616"/>
        <dbReference type="ChEBI" id="CHEBI:43474"/>
        <dbReference type="ChEBI" id="CHEBI:456216"/>
        <dbReference type="EC" id="5.6.2.4"/>
    </reaction>
</comment>
<dbReference type="Pfam" id="PF04851">
    <property type="entry name" value="ResIII"/>
    <property type="match status" value="1"/>
</dbReference>
<accession>I7LHP2</accession>
<evidence type="ECO:0000259" key="13">
    <source>
        <dbReference type="PROSITE" id="PS51192"/>
    </source>
</evidence>